<evidence type="ECO:0000313" key="8">
    <source>
        <dbReference type="Proteomes" id="UP000003861"/>
    </source>
</evidence>
<dbReference type="InterPro" id="IPR001845">
    <property type="entry name" value="HTH_ArsR_DNA-bd_dom"/>
</dbReference>
<dbReference type="InterPro" id="IPR051081">
    <property type="entry name" value="HTH_MetalResp_TranReg"/>
</dbReference>
<dbReference type="PROSITE" id="PS50987">
    <property type="entry name" value="HTH_ARSR_2"/>
    <property type="match status" value="1"/>
</dbReference>
<dbReference type="EMBL" id="AFNT02000026">
    <property type="protein sequence ID" value="ERJ05713.1"/>
    <property type="molecule type" value="Genomic_DNA"/>
</dbReference>
<keyword evidence="9" id="KW-1185">Reference proteome</keyword>
<gene>
    <name evidence="7" type="ORF">HLRTI_002225</name>
    <name evidence="6" type="ORF">HTIA_1843</name>
</gene>
<dbReference type="KEGG" id="hti:HTIA_1843"/>
<feature type="domain" description="HTH arsR-type" evidence="4">
    <location>
        <begin position="5"/>
        <end position="107"/>
    </location>
</feature>
<dbReference type="InterPro" id="IPR005471">
    <property type="entry name" value="Tscrpt_reg_IclR_N"/>
</dbReference>
<dbReference type="SMART" id="SM00418">
    <property type="entry name" value="HTH_ARSR"/>
    <property type="match status" value="1"/>
</dbReference>
<feature type="domain" description="HTH iclR-type" evidence="5">
    <location>
        <begin position="19"/>
        <end position="82"/>
    </location>
</feature>
<dbReference type="NCBIfam" id="NF033788">
    <property type="entry name" value="HTH_metalloreg"/>
    <property type="match status" value="1"/>
</dbReference>
<evidence type="ECO:0000256" key="2">
    <source>
        <dbReference type="ARBA" id="ARBA00023125"/>
    </source>
</evidence>
<reference evidence="7 8" key="1">
    <citation type="journal article" date="2011" name="J. Bacteriol.">
        <title>Genome sequence of Halorhabdus tiamatea, the first archaeon isolated from a deep-sea anoxic brine lake.</title>
        <authorList>
            <person name="Antunes A."/>
            <person name="Alam I."/>
            <person name="Bajic V.B."/>
            <person name="Stingl U."/>
        </authorList>
    </citation>
    <scope>NUCLEOTIDE SEQUENCE [LARGE SCALE GENOMIC DNA]</scope>
    <source>
        <strain evidence="7 8">SARL4B</strain>
    </source>
</reference>
<dbReference type="Pfam" id="PF01022">
    <property type="entry name" value="HTH_5"/>
    <property type="match status" value="1"/>
</dbReference>
<dbReference type="SUPFAM" id="SSF46785">
    <property type="entry name" value="Winged helix' DNA-binding domain"/>
    <property type="match status" value="1"/>
</dbReference>
<dbReference type="eggNOG" id="arCOG01681">
    <property type="taxonomic scope" value="Archaea"/>
</dbReference>
<name>F7PF83_9EURY</name>
<dbReference type="PANTHER" id="PTHR33154:SF33">
    <property type="entry name" value="TRANSCRIPTIONAL REPRESSOR SDPR"/>
    <property type="match status" value="1"/>
</dbReference>
<dbReference type="InterPro" id="IPR036390">
    <property type="entry name" value="WH_DNA-bd_sf"/>
</dbReference>
<dbReference type="PROSITE" id="PS51077">
    <property type="entry name" value="HTH_ICLR"/>
    <property type="match status" value="1"/>
</dbReference>
<dbReference type="InterPro" id="IPR011991">
    <property type="entry name" value="ArsR-like_HTH"/>
</dbReference>
<keyword evidence="2" id="KW-0238">DNA-binding</keyword>
<dbReference type="GO" id="GO:0003677">
    <property type="term" value="F:DNA binding"/>
    <property type="evidence" value="ECO:0007669"/>
    <property type="project" value="UniProtKB-KW"/>
</dbReference>
<keyword evidence="3" id="KW-0804">Transcription</keyword>
<dbReference type="GeneID" id="23799594"/>
<dbReference type="OrthoDB" id="46231at2157"/>
<accession>F7PF83</accession>
<dbReference type="Proteomes" id="UP000015381">
    <property type="component" value="Chromosome I"/>
</dbReference>
<evidence type="ECO:0000256" key="1">
    <source>
        <dbReference type="ARBA" id="ARBA00023015"/>
    </source>
</evidence>
<protein>
    <submittedName>
        <fullName evidence="6">Transcriptional regulator, ArsR family</fullName>
    </submittedName>
</protein>
<dbReference type="HOGENOM" id="CLU_097806_6_1_2"/>
<evidence type="ECO:0000259" key="4">
    <source>
        <dbReference type="PROSITE" id="PS50987"/>
    </source>
</evidence>
<dbReference type="PANTHER" id="PTHR33154">
    <property type="entry name" value="TRANSCRIPTIONAL REGULATOR, ARSR FAMILY"/>
    <property type="match status" value="1"/>
</dbReference>
<evidence type="ECO:0000313" key="6">
    <source>
        <dbReference type="EMBL" id="CCQ33964.1"/>
    </source>
</evidence>
<dbReference type="CDD" id="cd00090">
    <property type="entry name" value="HTH_ARSR"/>
    <property type="match status" value="1"/>
</dbReference>
<dbReference type="STRING" id="1033806.HTIA_1843"/>
<dbReference type="AlphaFoldDB" id="F7PF83"/>
<evidence type="ECO:0000256" key="3">
    <source>
        <dbReference type="ARBA" id="ARBA00023163"/>
    </source>
</evidence>
<reference evidence="6 9" key="3">
    <citation type="journal article" date="2014" name="Environ. Microbiol.">
        <title>Halorhabdus tiamatea: proteogenomics and glycosidase activity measurements identify the first cultivated euryarchaeon from a deep-sea anoxic brine lake as potential polysaccharide degrader.</title>
        <authorList>
            <person name="Werner J."/>
            <person name="Ferrer M."/>
            <person name="Michel G."/>
            <person name="Mann A.J."/>
            <person name="Huang S."/>
            <person name="Juarez S."/>
            <person name="Ciordia S."/>
            <person name="Albar J.P."/>
            <person name="Alcaide M."/>
            <person name="La Cono V."/>
            <person name="Yakimov M.M."/>
            <person name="Antunes A."/>
            <person name="Taborda M."/>
            <person name="Da Costa M.S."/>
            <person name="Amann R.I."/>
            <person name="Gloeckner F.O."/>
            <person name="Golyshina O.V."/>
            <person name="Golyshin P.N."/>
            <person name="Teeling H."/>
        </authorList>
    </citation>
    <scope>NUCLEOTIDE SEQUENCE [LARGE SCALE GENOMIC DNA]</scope>
    <source>
        <strain evidence="9">SARL4B</strain>
        <strain evidence="6">Type strain: SARL4B</strain>
    </source>
</reference>
<sequence>MIELREDSLYDRQADLCTVFSNAKRLKLLDLLKEGDEQTVSQLQEATGIPQSTVSRHLKLMRDQGVVEKRNDGVHSYYTLRDERVATSMELMRDVLIDRLEHDDQLAVTE</sequence>
<dbReference type="GO" id="GO:0003700">
    <property type="term" value="F:DNA-binding transcription factor activity"/>
    <property type="evidence" value="ECO:0007669"/>
    <property type="project" value="InterPro"/>
</dbReference>
<evidence type="ECO:0000259" key="5">
    <source>
        <dbReference type="PROSITE" id="PS51077"/>
    </source>
</evidence>
<keyword evidence="1" id="KW-0805">Transcription regulation</keyword>
<dbReference type="InterPro" id="IPR036388">
    <property type="entry name" value="WH-like_DNA-bd_sf"/>
</dbReference>
<proteinExistence type="predicted"/>
<dbReference type="EMBL" id="HF571520">
    <property type="protein sequence ID" value="CCQ33964.1"/>
    <property type="molecule type" value="Genomic_DNA"/>
</dbReference>
<dbReference type="PRINTS" id="PR00778">
    <property type="entry name" value="HTHARSR"/>
</dbReference>
<evidence type="ECO:0000313" key="7">
    <source>
        <dbReference type="EMBL" id="ERJ05713.1"/>
    </source>
</evidence>
<evidence type="ECO:0000313" key="9">
    <source>
        <dbReference type="Proteomes" id="UP000015381"/>
    </source>
</evidence>
<organism evidence="7 8">
    <name type="scientific">Halorhabdus tiamatea SARL4B</name>
    <dbReference type="NCBI Taxonomy" id="1033806"/>
    <lineage>
        <taxon>Archaea</taxon>
        <taxon>Methanobacteriati</taxon>
        <taxon>Methanobacteriota</taxon>
        <taxon>Stenosarchaea group</taxon>
        <taxon>Halobacteria</taxon>
        <taxon>Halobacteriales</taxon>
        <taxon>Haloarculaceae</taxon>
        <taxon>Halorhabdus</taxon>
    </lineage>
</organism>
<dbReference type="Gene3D" id="1.10.10.10">
    <property type="entry name" value="Winged helix-like DNA-binding domain superfamily/Winged helix DNA-binding domain"/>
    <property type="match status" value="1"/>
</dbReference>
<dbReference type="Proteomes" id="UP000003861">
    <property type="component" value="Unassembled WGS sequence"/>
</dbReference>
<dbReference type="RefSeq" id="WP_008523640.1">
    <property type="nucleotide sequence ID" value="NC_021921.1"/>
</dbReference>
<reference evidence="7 8" key="2">
    <citation type="journal article" date="2013" name="PLoS ONE">
        <title>INDIGO - INtegrated Data Warehouse of MIcrobial GenOmes with Examples from the Red Sea Extremophiles.</title>
        <authorList>
            <person name="Alam I."/>
            <person name="Antunes A."/>
            <person name="Kamau A.A."/>
            <person name="Ba Alawi W."/>
            <person name="Kalkatawi M."/>
            <person name="Stingl U."/>
            <person name="Bajic V.B."/>
        </authorList>
    </citation>
    <scope>NUCLEOTIDE SEQUENCE [LARGE SCALE GENOMIC DNA]</scope>
    <source>
        <strain evidence="7 8">SARL4B</strain>
    </source>
</reference>